<name>A0A146K8M3_9EUKA</name>
<evidence type="ECO:0000313" key="2">
    <source>
        <dbReference type="EMBL" id="JAP92284.1"/>
    </source>
</evidence>
<feature type="domain" description="Clu" evidence="1">
    <location>
        <begin position="190"/>
        <end position="570"/>
    </location>
</feature>
<dbReference type="InterPro" id="IPR025697">
    <property type="entry name" value="CLU_dom"/>
</dbReference>
<sequence length="1653" mass="191814">METIQIEFAPGFKQTKYFSINPFLGCVQTKRQIARQAAMELYAKLNGQQQPQQPQINIDLQQEMNMGINLAIFFDVMSKSKTYEFDDGNLQMEISIVNEQGKNRKKLHFNQIQQVQKDIPTVEDWNQLFDQYMKQTQQKINEIKAKNVSVEDVMKYLQFIHNKMNPVNETMVDVTVREGLPSNEPLMSGRSKLNTSINVSTTEDDVDLAALAQYQNELSNDLYAKLRGNAKQKDIQKDIEQTDTNEEAISFQITRLVNMFGLFKRQSEQVAIQMIDEFSKFSHEKQLTDPSNQVKFQQFFPSVYVKQLQLFQQMIAKMKPNELAQLEDRMVKLGAVQGSVQFQTGEMDEVYQLISQNQIRIGEQYMIGNKPTNGFPGQNFEHSDAQVIKFPNQLPPVFETNQNGINFKICSNKEYHSKLNFRRDQNELLVQDDEALKQALFELQVADALMQEETRANLGCVVTYQGFSIHSSAIQNEPIEYGFVQQGQEVTFLQPDETYIKKMEKVADTLNIQPHLISVVTNGNMVRQAVMGQRFSLNGMLEVLISQLEKEKVFSISQFIAQYQGDLEDQLNQCKYQQLYKANEMQGRVFVSAPLSGMTNISKNIIKNASALLVPDIPKSYIDLLQQSSADDRQKLGYTFNSNKLPIKYVQIIDQKLNPDATISAFMADEEELMKLQKDLIIHLPDVTQHNSGVLDTSLFLKYIFGRIQKIQAQKSLDSAIRWSDAYRTQYVPLLQRLIDQFVEEGKIQLDQVAMLYEYFQVPEYLWMYTANFSVFTELFDLVRLEITARASVLMLNQSLRKYKRKIQQFGLKPIIEYDQQTMNQIEEMFKDSTIDYDYLQTLEARRINYFTGTEEQRQKMTVDSLKLVTIQFLNVLFGFDLDQQPDFFDNLNDVIFKRFIQHSFGEDYVKRISDMYAGTHEKQMNFKWEPISRRTLFQESIEIQIDELTPKMYYEKPHAYRVYLLDRICQLSGIVLTDSQKWDFSRKTVFYAKDIIQFVPVTRMAMPKMLKESFNVPYNPIMQYALDIEIIVNQLFTSCFDDSVLNQNPFAAAKEQQLMTREPDTKMILNQLRAVHFNFVYYQQITNRISNCPFEYLLSDLALNLAQSTQKIFKGLKLKNAKNLLDNVYLFIDSLETQKMFIGSALSLCRRNGPVGASVYRNIERILSMQQSFLKEIEVECPENFLIINKELLSQQNFLTKHKKLPNTAEDAFGIAMKAISGCFSKYSFEGVKLRLKYAVGLVKRSCFKQAIEQLLICEQVVGQQIGQDSKVLAEIYSLLGQIYTQQNNLIEAVRLQEQSAEILWRKANQFKVEEDRIQEFINQVEQKIINLSDAKSVKAKRGNLKLVSDPVIQQPAQKDSKLQAMNAKILFEARLNTYLDQAALLEMQMMMQNPEEARLVYIQTINSARQKLNYNQHQLTKFQLIISQIYFNMAETLMKQNASFDKIKQLSLQSLQMRARVLGRQHFFTLLSLQQLAVIDFKLQEDSSVVQCEFILQQLQQFDQQQIDQICRDLTLNPVPNQMQLSTFGIFKLLIQNAFLQLNAADQKILQFIEEQIKFSSALDADMGQQVLVEILESESVVDCVMEMFRQVREERSKAAGMKLMNLVKMMNSEYVAMQNVVIEELQMQGVEEMDFDMLQKKVGVMKNQWE</sequence>
<dbReference type="EMBL" id="GDID01004322">
    <property type="protein sequence ID" value="JAP92284.1"/>
    <property type="molecule type" value="Transcribed_RNA"/>
</dbReference>
<reference evidence="2" key="1">
    <citation type="submission" date="2015-07" db="EMBL/GenBank/DDBJ databases">
        <title>Adaptation to a free-living lifestyle via gene acquisitions in the diplomonad Trepomonas sp. PC1.</title>
        <authorList>
            <person name="Xu F."/>
            <person name="Jerlstrom-Hultqvist J."/>
            <person name="Kolisko M."/>
            <person name="Simpson A.G.B."/>
            <person name="Roger A.J."/>
            <person name="Svard S.G."/>
            <person name="Andersson J.O."/>
        </authorList>
    </citation>
    <scope>NUCLEOTIDE SEQUENCE</scope>
    <source>
        <strain evidence="2">PC1</strain>
    </source>
</reference>
<dbReference type="PROSITE" id="PS51823">
    <property type="entry name" value="CLU"/>
    <property type="match status" value="1"/>
</dbReference>
<organism evidence="2">
    <name type="scientific">Trepomonas sp. PC1</name>
    <dbReference type="NCBI Taxonomy" id="1076344"/>
    <lineage>
        <taxon>Eukaryota</taxon>
        <taxon>Metamonada</taxon>
        <taxon>Diplomonadida</taxon>
        <taxon>Hexamitidae</taxon>
        <taxon>Hexamitinae</taxon>
        <taxon>Trepomonas</taxon>
    </lineage>
</organism>
<evidence type="ECO:0000259" key="1">
    <source>
        <dbReference type="PROSITE" id="PS51823"/>
    </source>
</evidence>
<proteinExistence type="predicted"/>
<dbReference type="Pfam" id="PF13374">
    <property type="entry name" value="TPR_10"/>
    <property type="match status" value="1"/>
</dbReference>
<gene>
    <name evidence="2" type="ORF">TPC1_15829</name>
</gene>
<accession>A0A146K8M3</accession>
<protein>
    <recommendedName>
        <fullName evidence="1">Clu domain-containing protein</fullName>
    </recommendedName>
</protein>